<keyword evidence="5 10" id="KW-0547">Nucleotide-binding</keyword>
<evidence type="ECO:0000256" key="6">
    <source>
        <dbReference type="ARBA" id="ARBA00022777"/>
    </source>
</evidence>
<evidence type="ECO:0000256" key="3">
    <source>
        <dbReference type="ARBA" id="ARBA00017267"/>
    </source>
</evidence>
<evidence type="ECO:0000256" key="7">
    <source>
        <dbReference type="ARBA" id="ARBA00022840"/>
    </source>
</evidence>
<feature type="binding site" evidence="10">
    <location>
        <position position="60"/>
    </location>
    <ligand>
        <name>ATP</name>
        <dbReference type="ChEBI" id="CHEBI:30616"/>
    </ligand>
</feature>
<feature type="binding site" evidence="10">
    <location>
        <begin position="13"/>
        <end position="17"/>
    </location>
    <ligand>
        <name>ATP</name>
        <dbReference type="ChEBI" id="CHEBI:30616"/>
    </ligand>
</feature>
<sequence>MKKQLKNQVVILKIGGSIITEKASGKPKIKKSVVTQIVKELKIFTKLFPDAKIILLHGAGSFGHPLVYEYKLTEKPLVGRQLLGFTKTVLAMRNLANQMTEIFISNQLPILPLQTSALNMQNIDHLKDFLDAGFIPMLGGDMGLTEVNKAVVISADRLAILFSKKFPNSKIIFATDVEGVFENFYAENKKLISNMSRKELEGIILKMEQQKSRYDVTGGMAGKLQELLNIKNKEVIIFNGMKAKNLTKALIGEQIGTRIIL</sequence>
<feature type="binding site" evidence="10">
    <location>
        <position position="223"/>
    </location>
    <ligand>
        <name>ATP</name>
        <dbReference type="ChEBI" id="CHEBI:30616"/>
    </ligand>
</feature>
<feature type="site" description="Transition state stabilizer" evidence="11">
    <location>
        <position position="22"/>
    </location>
</feature>
<organism evidence="13 14">
    <name type="scientific">Candidatus Staskawiczbacteria bacterium RIFCSPHIGHO2_02_FULL_34_9</name>
    <dbReference type="NCBI Taxonomy" id="1802206"/>
    <lineage>
        <taxon>Bacteria</taxon>
        <taxon>Candidatus Staskawicziibacteriota</taxon>
    </lineage>
</organism>
<keyword evidence="7 10" id="KW-0067">ATP-binding</keyword>
<dbReference type="GO" id="GO:0005524">
    <property type="term" value="F:ATP binding"/>
    <property type="evidence" value="ECO:0007669"/>
    <property type="project" value="UniProtKB-KW"/>
</dbReference>
<evidence type="ECO:0000256" key="9">
    <source>
        <dbReference type="ARBA" id="ARBA00049063"/>
    </source>
</evidence>
<feature type="binding site" evidence="10">
    <location>
        <position position="155"/>
    </location>
    <ligand>
        <name>substrate</name>
    </ligand>
</feature>
<dbReference type="PIRSF" id="PIRSF016496">
    <property type="entry name" value="Kin_FomA"/>
    <property type="match status" value="1"/>
</dbReference>
<dbReference type="GO" id="GO:0016114">
    <property type="term" value="P:terpenoid biosynthetic process"/>
    <property type="evidence" value="ECO:0007669"/>
    <property type="project" value="TreeGrafter"/>
</dbReference>
<evidence type="ECO:0000256" key="10">
    <source>
        <dbReference type="PIRSR" id="PIRSR016496-1"/>
    </source>
</evidence>
<dbReference type="PANTHER" id="PTHR43654:SF1">
    <property type="entry name" value="ISOPENTENYL PHOSPHATE KINASE"/>
    <property type="match status" value="1"/>
</dbReference>
<protein>
    <recommendedName>
        <fullName evidence="3">Isopentenyl phosphate kinase</fullName>
        <ecNumber evidence="2">2.7.4.26</ecNumber>
    </recommendedName>
</protein>
<feature type="binding site" evidence="10">
    <location>
        <position position="64"/>
    </location>
    <ligand>
        <name>substrate</name>
    </ligand>
</feature>
<feature type="binding site" evidence="10">
    <location>
        <position position="59"/>
    </location>
    <ligand>
        <name>substrate</name>
    </ligand>
</feature>
<dbReference type="AlphaFoldDB" id="A0A1G2I3G2"/>
<evidence type="ECO:0000259" key="12">
    <source>
        <dbReference type="Pfam" id="PF00696"/>
    </source>
</evidence>
<dbReference type="Proteomes" id="UP000176421">
    <property type="component" value="Unassembled WGS sequence"/>
</dbReference>
<evidence type="ECO:0000256" key="11">
    <source>
        <dbReference type="PIRSR" id="PIRSR016496-2"/>
    </source>
</evidence>
<dbReference type="NCBIfam" id="NF040647">
    <property type="entry name" value="IPPK_Arch"/>
    <property type="match status" value="1"/>
</dbReference>
<dbReference type="GO" id="GO:0016301">
    <property type="term" value="F:kinase activity"/>
    <property type="evidence" value="ECO:0007669"/>
    <property type="project" value="UniProtKB-KW"/>
</dbReference>
<dbReference type="InterPro" id="IPR001048">
    <property type="entry name" value="Asp/Glu/Uridylate_kinase"/>
</dbReference>
<accession>A0A1G2I3G2</accession>
<evidence type="ECO:0000256" key="8">
    <source>
        <dbReference type="ARBA" id="ARBA00023229"/>
    </source>
</evidence>
<dbReference type="InterPro" id="IPR024192">
    <property type="entry name" value="Fosfomycin_R_FomA-type"/>
</dbReference>
<dbReference type="EC" id="2.7.4.26" evidence="2"/>
<feature type="domain" description="Aspartate/glutamate/uridylate kinase" evidence="12">
    <location>
        <begin position="9"/>
        <end position="238"/>
    </location>
</feature>
<evidence type="ECO:0000256" key="1">
    <source>
        <dbReference type="ARBA" id="ARBA00010540"/>
    </source>
</evidence>
<evidence type="ECO:0000256" key="2">
    <source>
        <dbReference type="ARBA" id="ARBA00012908"/>
    </source>
</evidence>
<dbReference type="SUPFAM" id="SSF53633">
    <property type="entry name" value="Carbamate kinase-like"/>
    <property type="match status" value="1"/>
</dbReference>
<keyword evidence="4" id="KW-0808">Transferase</keyword>
<dbReference type="GO" id="GO:0005829">
    <property type="term" value="C:cytosol"/>
    <property type="evidence" value="ECO:0007669"/>
    <property type="project" value="TreeGrafter"/>
</dbReference>
<evidence type="ECO:0000256" key="5">
    <source>
        <dbReference type="ARBA" id="ARBA00022741"/>
    </source>
</evidence>
<comment type="similarity">
    <text evidence="1">Belongs to the isopentenyl phosphate kinase family.</text>
</comment>
<evidence type="ECO:0000256" key="4">
    <source>
        <dbReference type="ARBA" id="ARBA00022679"/>
    </source>
</evidence>
<feature type="binding site" evidence="10">
    <location>
        <position position="219"/>
    </location>
    <ligand>
        <name>ATP</name>
        <dbReference type="ChEBI" id="CHEBI:30616"/>
    </ligand>
</feature>
<keyword evidence="6" id="KW-0418">Kinase</keyword>
<dbReference type="PANTHER" id="PTHR43654">
    <property type="entry name" value="GLUTAMATE 5-KINASE"/>
    <property type="match status" value="1"/>
</dbReference>
<dbReference type="InterPro" id="IPR036393">
    <property type="entry name" value="AceGlu_kinase-like_sf"/>
</dbReference>
<evidence type="ECO:0000313" key="14">
    <source>
        <dbReference type="Proteomes" id="UP000176421"/>
    </source>
</evidence>
<dbReference type="EMBL" id="MHOS01000011">
    <property type="protein sequence ID" value="OGZ69303.1"/>
    <property type="molecule type" value="Genomic_DNA"/>
</dbReference>
<reference evidence="13 14" key="1">
    <citation type="journal article" date="2016" name="Nat. Commun.">
        <title>Thousands of microbial genomes shed light on interconnected biogeochemical processes in an aquifer system.</title>
        <authorList>
            <person name="Anantharaman K."/>
            <person name="Brown C.T."/>
            <person name="Hug L.A."/>
            <person name="Sharon I."/>
            <person name="Castelle C.J."/>
            <person name="Probst A.J."/>
            <person name="Thomas B.C."/>
            <person name="Singh A."/>
            <person name="Wilkins M.J."/>
            <person name="Karaoz U."/>
            <person name="Brodie E.L."/>
            <person name="Williams K.H."/>
            <person name="Hubbard S.S."/>
            <person name="Banfield J.F."/>
        </authorList>
    </citation>
    <scope>NUCLEOTIDE SEQUENCE [LARGE SCALE GENOMIC DNA]</scope>
</reference>
<dbReference type="Gene3D" id="3.40.1160.10">
    <property type="entry name" value="Acetylglutamate kinase-like"/>
    <property type="match status" value="1"/>
</dbReference>
<evidence type="ECO:0000313" key="13">
    <source>
        <dbReference type="EMBL" id="OGZ69303.1"/>
    </source>
</evidence>
<proteinExistence type="inferred from homology"/>
<comment type="caution">
    <text evidence="13">The sequence shown here is derived from an EMBL/GenBank/DDBJ whole genome shotgun (WGS) entry which is preliminary data.</text>
</comment>
<keyword evidence="8" id="KW-0414">Isoprene biosynthesis</keyword>
<feature type="binding site" evidence="10">
    <location>
        <position position="176"/>
    </location>
    <ligand>
        <name>ATP</name>
        <dbReference type="ChEBI" id="CHEBI:30616"/>
    </ligand>
</feature>
<dbReference type="Pfam" id="PF00696">
    <property type="entry name" value="AA_kinase"/>
    <property type="match status" value="1"/>
</dbReference>
<comment type="catalytic activity">
    <reaction evidence="9">
        <text>isopentenyl phosphate + ATP = isopentenyl diphosphate + ADP</text>
        <dbReference type="Rhea" id="RHEA:33963"/>
        <dbReference type="ChEBI" id="CHEBI:30616"/>
        <dbReference type="ChEBI" id="CHEBI:65078"/>
        <dbReference type="ChEBI" id="CHEBI:128769"/>
        <dbReference type="ChEBI" id="CHEBI:456216"/>
        <dbReference type="EC" id="2.7.4.26"/>
    </reaction>
</comment>
<gene>
    <name evidence="13" type="ORF">A3D35_00585</name>
</gene>
<name>A0A1G2I3G2_9BACT</name>
<dbReference type="GO" id="GO:0102043">
    <property type="term" value="F:isopentenyl phosphate kinase activity"/>
    <property type="evidence" value="ECO:0007669"/>
    <property type="project" value="UniProtKB-EC"/>
</dbReference>